<dbReference type="OrthoDB" id="1099523at2"/>
<protein>
    <submittedName>
        <fullName evidence="4">M23 family metallopeptidase</fullName>
    </submittedName>
</protein>
<feature type="domain" description="M23ase beta-sheet core" evidence="3">
    <location>
        <begin position="87"/>
        <end position="189"/>
    </location>
</feature>
<evidence type="ECO:0000256" key="2">
    <source>
        <dbReference type="SAM" id="SignalP"/>
    </source>
</evidence>
<evidence type="ECO:0000256" key="1">
    <source>
        <dbReference type="SAM" id="MobiDB-lite"/>
    </source>
</evidence>
<organism evidence="4 5">
    <name type="scientific">Gulosibacter macacae</name>
    <dbReference type="NCBI Taxonomy" id="2488791"/>
    <lineage>
        <taxon>Bacteria</taxon>
        <taxon>Bacillati</taxon>
        <taxon>Actinomycetota</taxon>
        <taxon>Actinomycetes</taxon>
        <taxon>Micrococcales</taxon>
        <taxon>Microbacteriaceae</taxon>
        <taxon>Gulosibacter</taxon>
    </lineage>
</organism>
<sequence length="242" mass="24385">MKKILAFLAALALAPSAGLFSLVLVAVPGNGNCTVPTTQTTGGGGGAVSTEAPPESKSIVFPMAQGTYVVTDRFGPRIDPISGEQSYHYGLDLAAPDGTPILAVADGIVTFAGIDGGWGGLITIEHTIGGERIATAYVHMWAHGIHVSAGDRVTAGQHIADVGSSGYSTGPHLHLEVRPGGTHGQAIDPEPWLAAHGAIDLTGPGSEAPGRAGCTTHEEDADPGSEDGDAPAEEGSREAVAA</sequence>
<keyword evidence="2" id="KW-0732">Signal</keyword>
<gene>
    <name evidence="4" type="ORF">EG850_12570</name>
</gene>
<dbReference type="Pfam" id="PF01551">
    <property type="entry name" value="Peptidase_M23"/>
    <property type="match status" value="1"/>
</dbReference>
<dbReference type="AlphaFoldDB" id="A0A3P3VTK5"/>
<dbReference type="InterPro" id="IPR011055">
    <property type="entry name" value="Dup_hybrid_motif"/>
</dbReference>
<evidence type="ECO:0000259" key="3">
    <source>
        <dbReference type="Pfam" id="PF01551"/>
    </source>
</evidence>
<dbReference type="GO" id="GO:0004222">
    <property type="term" value="F:metalloendopeptidase activity"/>
    <property type="evidence" value="ECO:0007669"/>
    <property type="project" value="TreeGrafter"/>
</dbReference>
<dbReference type="RefSeq" id="WP_124974003.1">
    <property type="nucleotide sequence ID" value="NZ_RQVS01000023.1"/>
</dbReference>
<dbReference type="Gene3D" id="2.70.70.10">
    <property type="entry name" value="Glucose Permease (Domain IIA)"/>
    <property type="match status" value="1"/>
</dbReference>
<accession>A0A3P3VTK5</accession>
<reference evidence="4 5" key="1">
    <citation type="submission" date="2018-11" db="EMBL/GenBank/DDBJ databases">
        <title>YIM 102482-1 draft genome.</title>
        <authorList>
            <person name="Li G."/>
            <person name="Jiang Y."/>
        </authorList>
    </citation>
    <scope>NUCLEOTIDE SEQUENCE [LARGE SCALE GENOMIC DNA]</scope>
    <source>
        <strain evidence="4 5">YIM 102482-1</strain>
    </source>
</reference>
<comment type="caution">
    <text evidence="4">The sequence shown here is derived from an EMBL/GenBank/DDBJ whole genome shotgun (WGS) entry which is preliminary data.</text>
</comment>
<dbReference type="PANTHER" id="PTHR21666">
    <property type="entry name" value="PEPTIDASE-RELATED"/>
    <property type="match status" value="1"/>
</dbReference>
<proteinExistence type="predicted"/>
<dbReference type="Proteomes" id="UP000274391">
    <property type="component" value="Unassembled WGS sequence"/>
</dbReference>
<feature type="region of interest" description="Disordered" evidence="1">
    <location>
        <begin position="201"/>
        <end position="242"/>
    </location>
</feature>
<evidence type="ECO:0000313" key="5">
    <source>
        <dbReference type="Proteomes" id="UP000274391"/>
    </source>
</evidence>
<feature type="signal peptide" evidence="2">
    <location>
        <begin position="1"/>
        <end position="26"/>
    </location>
</feature>
<feature type="chain" id="PRO_5039222566" evidence="2">
    <location>
        <begin position="27"/>
        <end position="242"/>
    </location>
</feature>
<name>A0A3P3VTK5_9MICO</name>
<dbReference type="EMBL" id="RQVS01000023">
    <property type="protein sequence ID" value="RRJ85647.1"/>
    <property type="molecule type" value="Genomic_DNA"/>
</dbReference>
<dbReference type="CDD" id="cd12797">
    <property type="entry name" value="M23_peptidase"/>
    <property type="match status" value="1"/>
</dbReference>
<keyword evidence="5" id="KW-1185">Reference proteome</keyword>
<dbReference type="SUPFAM" id="SSF51261">
    <property type="entry name" value="Duplicated hybrid motif"/>
    <property type="match status" value="1"/>
</dbReference>
<dbReference type="InterPro" id="IPR016047">
    <property type="entry name" value="M23ase_b-sheet_dom"/>
</dbReference>
<evidence type="ECO:0000313" key="4">
    <source>
        <dbReference type="EMBL" id="RRJ85647.1"/>
    </source>
</evidence>
<feature type="compositionally biased region" description="Acidic residues" evidence="1">
    <location>
        <begin position="219"/>
        <end position="232"/>
    </location>
</feature>
<dbReference type="PANTHER" id="PTHR21666:SF270">
    <property type="entry name" value="MUREIN HYDROLASE ACTIVATOR ENVC"/>
    <property type="match status" value="1"/>
</dbReference>
<dbReference type="InterPro" id="IPR050570">
    <property type="entry name" value="Cell_wall_metabolism_enzyme"/>
</dbReference>